<dbReference type="Proteomes" id="UP000321126">
    <property type="component" value="Unassembled WGS sequence"/>
</dbReference>
<keyword evidence="1" id="KW-0732">Signal</keyword>
<dbReference type="GO" id="GO:0007155">
    <property type="term" value="P:cell adhesion"/>
    <property type="evidence" value="ECO:0007669"/>
    <property type="project" value="InterPro"/>
</dbReference>
<dbReference type="InterPro" id="IPR036937">
    <property type="entry name" value="Adhesion_dom_fimbrial_sf"/>
</dbReference>
<gene>
    <name evidence="2" type="ORF">FOT62_24730</name>
</gene>
<dbReference type="InterPro" id="IPR008966">
    <property type="entry name" value="Adhesion_dom_sf"/>
</dbReference>
<dbReference type="EMBL" id="VOUQ01000032">
    <property type="protein sequence ID" value="TXE24472.1"/>
    <property type="molecule type" value="Genomic_DNA"/>
</dbReference>
<feature type="chain" id="PRO_5022882797" description="Fimbrial protein" evidence="1">
    <location>
        <begin position="29"/>
        <end position="202"/>
    </location>
</feature>
<comment type="caution">
    <text evidence="2">The sequence shown here is derived from an EMBL/GenBank/DDBJ whole genome shotgun (WGS) entry which is preliminary data.</text>
</comment>
<dbReference type="AlphaFoldDB" id="A0A5C7BQ97"/>
<sequence length="202" mass="20575">MAITYRPALPGLLGLALAGLPAAGPGRAAELPVSWEVTQGTCAVAVQSLDLGAVDPTSLIGKANYTWVNRMPLPLTLSCTGGMLGGGQPQITVIGQQTIAGVFDNLGTAKGVGIALLKPYTTGTTEPERGAGCGNDRDIEGTNRCLYIPKPGGFYQAGEIVDGVVTITPVAAVTCGPSSECTRDKAAGGTVKAHIGFEFVYP</sequence>
<dbReference type="SUPFAM" id="SSF49401">
    <property type="entry name" value="Bacterial adhesins"/>
    <property type="match status" value="1"/>
</dbReference>
<feature type="signal peptide" evidence="1">
    <location>
        <begin position="1"/>
        <end position="28"/>
    </location>
</feature>
<dbReference type="RefSeq" id="WP_048797153.1">
    <property type="nucleotide sequence ID" value="NZ_JVEJ01000425.1"/>
</dbReference>
<evidence type="ECO:0008006" key="4">
    <source>
        <dbReference type="Google" id="ProtNLM"/>
    </source>
</evidence>
<accession>A0A5C7BQ97</accession>
<protein>
    <recommendedName>
        <fullName evidence="4">Fimbrial protein</fullName>
    </recommendedName>
</protein>
<dbReference type="GO" id="GO:0009289">
    <property type="term" value="C:pilus"/>
    <property type="evidence" value="ECO:0007669"/>
    <property type="project" value="InterPro"/>
</dbReference>
<proteinExistence type="predicted"/>
<name>A0A5C7BQ97_SERMA</name>
<evidence type="ECO:0000313" key="3">
    <source>
        <dbReference type="Proteomes" id="UP000321126"/>
    </source>
</evidence>
<dbReference type="Gene3D" id="2.60.40.1090">
    <property type="entry name" value="Fimbrial-type adhesion domain"/>
    <property type="match status" value="1"/>
</dbReference>
<reference evidence="2 3" key="1">
    <citation type="submission" date="2019-07" db="EMBL/GenBank/DDBJ databases">
        <title>Serratia strains were isolated from fresh produce.</title>
        <authorList>
            <person name="Cho G.-S."/>
            <person name="Stein M."/>
            <person name="Lee W."/>
            <person name="Suh S.H."/>
            <person name="Franz C.M.A.P."/>
        </authorList>
    </citation>
    <scope>NUCLEOTIDE SEQUENCE [LARGE SCALE GENOMIC DNA]</scope>
    <source>
        <strain evidence="2 3">S16</strain>
    </source>
</reference>
<evidence type="ECO:0000313" key="2">
    <source>
        <dbReference type="EMBL" id="TXE24472.1"/>
    </source>
</evidence>
<organism evidence="2 3">
    <name type="scientific">Serratia marcescens</name>
    <dbReference type="NCBI Taxonomy" id="615"/>
    <lineage>
        <taxon>Bacteria</taxon>
        <taxon>Pseudomonadati</taxon>
        <taxon>Pseudomonadota</taxon>
        <taxon>Gammaproteobacteria</taxon>
        <taxon>Enterobacterales</taxon>
        <taxon>Yersiniaceae</taxon>
        <taxon>Serratia</taxon>
    </lineage>
</organism>
<evidence type="ECO:0000256" key="1">
    <source>
        <dbReference type="SAM" id="SignalP"/>
    </source>
</evidence>